<gene>
    <name evidence="2" type="ORF">ES288_A11G005000v1</name>
</gene>
<protein>
    <submittedName>
        <fullName evidence="2">Uncharacterized protein</fullName>
    </submittedName>
</protein>
<dbReference type="EMBL" id="CM017698">
    <property type="protein sequence ID" value="TYG92121.1"/>
    <property type="molecule type" value="Genomic_DNA"/>
</dbReference>
<keyword evidence="3" id="KW-1185">Reference proteome</keyword>
<keyword evidence="1" id="KW-0732">Signal</keyword>
<feature type="signal peptide" evidence="1">
    <location>
        <begin position="1"/>
        <end position="19"/>
    </location>
</feature>
<feature type="chain" id="PRO_5023025063" evidence="1">
    <location>
        <begin position="20"/>
        <end position="103"/>
    </location>
</feature>
<organism evidence="2 3">
    <name type="scientific">Gossypium darwinii</name>
    <name type="common">Darwin's cotton</name>
    <name type="synonym">Gossypium barbadense var. darwinii</name>
    <dbReference type="NCBI Taxonomy" id="34276"/>
    <lineage>
        <taxon>Eukaryota</taxon>
        <taxon>Viridiplantae</taxon>
        <taxon>Streptophyta</taxon>
        <taxon>Embryophyta</taxon>
        <taxon>Tracheophyta</taxon>
        <taxon>Spermatophyta</taxon>
        <taxon>Magnoliopsida</taxon>
        <taxon>eudicotyledons</taxon>
        <taxon>Gunneridae</taxon>
        <taxon>Pentapetalae</taxon>
        <taxon>rosids</taxon>
        <taxon>malvids</taxon>
        <taxon>Malvales</taxon>
        <taxon>Malvaceae</taxon>
        <taxon>Malvoideae</taxon>
        <taxon>Gossypium</taxon>
    </lineage>
</organism>
<reference evidence="2 3" key="1">
    <citation type="submission" date="2019-06" db="EMBL/GenBank/DDBJ databases">
        <title>WGS assembly of Gossypium darwinii.</title>
        <authorList>
            <person name="Chen Z.J."/>
            <person name="Sreedasyam A."/>
            <person name="Ando A."/>
            <person name="Song Q."/>
            <person name="De L."/>
            <person name="Hulse-Kemp A."/>
            <person name="Ding M."/>
            <person name="Ye W."/>
            <person name="Kirkbride R."/>
            <person name="Jenkins J."/>
            <person name="Plott C."/>
            <person name="Lovell J."/>
            <person name="Lin Y.-M."/>
            <person name="Vaughn R."/>
            <person name="Liu B."/>
            <person name="Li W."/>
            <person name="Simpson S."/>
            <person name="Scheffler B."/>
            <person name="Saski C."/>
            <person name="Grover C."/>
            <person name="Hu G."/>
            <person name="Conover J."/>
            <person name="Carlson J."/>
            <person name="Shu S."/>
            <person name="Boston L."/>
            <person name="Williams M."/>
            <person name="Peterson D."/>
            <person name="Mcgee K."/>
            <person name="Jones D."/>
            <person name="Wendel J."/>
            <person name="Stelly D."/>
            <person name="Grimwood J."/>
            <person name="Schmutz J."/>
        </authorList>
    </citation>
    <scope>NUCLEOTIDE SEQUENCE [LARGE SCALE GENOMIC DNA]</scope>
    <source>
        <strain evidence="2">1808015.09</strain>
    </source>
</reference>
<dbReference type="Proteomes" id="UP000323506">
    <property type="component" value="Chromosome A11"/>
</dbReference>
<evidence type="ECO:0000313" key="3">
    <source>
        <dbReference type="Proteomes" id="UP000323506"/>
    </source>
</evidence>
<evidence type="ECO:0000313" key="2">
    <source>
        <dbReference type="EMBL" id="TYG92121.1"/>
    </source>
</evidence>
<name>A0A5D2EFX9_GOSDA</name>
<evidence type="ECO:0000256" key="1">
    <source>
        <dbReference type="SAM" id="SignalP"/>
    </source>
</evidence>
<sequence length="103" mass="11733">MGLMPFAFLLSHLIEPSLLFSKAKWDFKLFSSSFFFILVYENKERKERELTYQAFIVMISGHFFSTPSATRYGGGPASCLGENLTERSLGFCLEKGFVSLKKI</sequence>
<proteinExistence type="predicted"/>
<accession>A0A5D2EFX9</accession>
<dbReference type="AlphaFoldDB" id="A0A5D2EFX9"/>